<dbReference type="EMBL" id="LAZR01010093">
    <property type="protein sequence ID" value="KKM68861.1"/>
    <property type="molecule type" value="Genomic_DNA"/>
</dbReference>
<sequence length="325" mass="38581">MIEFYVKENNIKKPIEDSDTSRISENFINLINNLFEGLGKDIEVNIIPAGTLGNEMLNDPRFNKVRVNLELKRLNQEVGGKSIKEGSDYLLDEYKSENLCFICNVGLTGTLHTIFHELYHFKDPFTEKINYTKQLDEGIYIDTKKFVQNSVQNMLNEFHSEFRSIKVIFSLKKEKALKRLDLISLIEIYINLVNELDNTFKLKLNSIKNFDINSFNCQIEMLDFAFNKFFKYFFGYLGMWRGIYESGYRIQYILKIWDELIQKIKINNDDKLGEFLDYLKNEIIKNFDIDLFENNDIIIDSLMKSFIEYFFKDFRKLISQLKARK</sequence>
<comment type="caution">
    <text evidence="1">The sequence shown here is derived from an EMBL/GenBank/DDBJ whole genome shotgun (WGS) entry which is preliminary data.</text>
</comment>
<evidence type="ECO:0000313" key="1">
    <source>
        <dbReference type="EMBL" id="KKM68861.1"/>
    </source>
</evidence>
<name>A0A0F9K2G7_9ZZZZ</name>
<organism evidence="1">
    <name type="scientific">marine sediment metagenome</name>
    <dbReference type="NCBI Taxonomy" id="412755"/>
    <lineage>
        <taxon>unclassified sequences</taxon>
        <taxon>metagenomes</taxon>
        <taxon>ecological metagenomes</taxon>
    </lineage>
</organism>
<accession>A0A0F9K2G7</accession>
<reference evidence="1" key="1">
    <citation type="journal article" date="2015" name="Nature">
        <title>Complex archaea that bridge the gap between prokaryotes and eukaryotes.</title>
        <authorList>
            <person name="Spang A."/>
            <person name="Saw J.H."/>
            <person name="Jorgensen S.L."/>
            <person name="Zaremba-Niedzwiedzka K."/>
            <person name="Martijn J."/>
            <person name="Lind A.E."/>
            <person name="van Eijk R."/>
            <person name="Schleper C."/>
            <person name="Guy L."/>
            <person name="Ettema T.J."/>
        </authorList>
    </citation>
    <scope>NUCLEOTIDE SEQUENCE</scope>
</reference>
<proteinExistence type="predicted"/>
<dbReference type="AlphaFoldDB" id="A0A0F9K2G7"/>
<gene>
    <name evidence="1" type="ORF">LCGC14_1456640</name>
</gene>
<protein>
    <submittedName>
        <fullName evidence="1">Uncharacterized protein</fullName>
    </submittedName>
</protein>